<dbReference type="Gene3D" id="2.40.180.10">
    <property type="entry name" value="Catalase core domain"/>
    <property type="match status" value="1"/>
</dbReference>
<dbReference type="PROSITE" id="PS51402">
    <property type="entry name" value="CATALASE_3"/>
    <property type="match status" value="1"/>
</dbReference>
<dbReference type="PIRSF" id="PIRSF038928">
    <property type="entry name" value="Catalase_clade1-3"/>
    <property type="match status" value="1"/>
</dbReference>
<comment type="catalytic activity">
    <reaction evidence="11 14">
        <text>2 H2O2 = O2 + 2 H2O</text>
        <dbReference type="Rhea" id="RHEA:20309"/>
        <dbReference type="ChEBI" id="CHEBI:15377"/>
        <dbReference type="ChEBI" id="CHEBI:15379"/>
        <dbReference type="ChEBI" id="CHEBI:16240"/>
        <dbReference type="EC" id="1.11.1.6"/>
    </reaction>
</comment>
<reference evidence="17 18" key="1">
    <citation type="submission" date="2018-12" db="EMBL/GenBank/DDBJ databases">
        <title>Bacillus ochoae sp. nov., Paenibacillus whitsoniae sp. nov., Paenibacillus spiritus sp. nov. Isolated from the Mars Exploration Rover during spacecraft assembly.</title>
        <authorList>
            <person name="Seuylemezian A."/>
            <person name="Vaishampayan P."/>
        </authorList>
    </citation>
    <scope>NUCLEOTIDE SEQUENCE [LARGE SCALE GENOMIC DNA]</scope>
    <source>
        <strain evidence="17 18">MER 54</strain>
    </source>
</reference>
<dbReference type="PANTHER" id="PTHR11465">
    <property type="entry name" value="CATALASE"/>
    <property type="match status" value="1"/>
</dbReference>
<dbReference type="Proteomes" id="UP000276128">
    <property type="component" value="Unassembled WGS sequence"/>
</dbReference>
<dbReference type="SUPFAM" id="SSF56634">
    <property type="entry name" value="Heme-dependent catalase-like"/>
    <property type="match status" value="1"/>
</dbReference>
<dbReference type="InterPro" id="IPR018028">
    <property type="entry name" value="Catalase"/>
</dbReference>
<dbReference type="InterPro" id="IPR011614">
    <property type="entry name" value="Catalase_core"/>
</dbReference>
<dbReference type="EC" id="1.11.1.6" evidence="4 14"/>
<name>A0A3S0A9Z7_9BACL</name>
<dbReference type="GO" id="GO:0042744">
    <property type="term" value="P:hydrogen peroxide catabolic process"/>
    <property type="evidence" value="ECO:0007669"/>
    <property type="project" value="UniProtKB-KW"/>
</dbReference>
<dbReference type="InterPro" id="IPR010582">
    <property type="entry name" value="Catalase_immune_responsive"/>
</dbReference>
<evidence type="ECO:0000256" key="4">
    <source>
        <dbReference type="ARBA" id="ARBA00012314"/>
    </source>
</evidence>
<keyword evidence="8 14" id="KW-0560">Oxidoreductase</keyword>
<keyword evidence="18" id="KW-1185">Reference proteome</keyword>
<dbReference type="GO" id="GO:0020037">
    <property type="term" value="F:heme binding"/>
    <property type="evidence" value="ECO:0007669"/>
    <property type="project" value="InterPro"/>
</dbReference>
<dbReference type="InterPro" id="IPR024708">
    <property type="entry name" value="Catalase_AS"/>
</dbReference>
<feature type="compositionally biased region" description="Polar residues" evidence="15">
    <location>
        <begin position="1"/>
        <end position="25"/>
    </location>
</feature>
<comment type="caution">
    <text evidence="17">The sequence shown here is derived from an EMBL/GenBank/DDBJ whole genome shotgun (WGS) entry which is preliminary data.</text>
</comment>
<dbReference type="Pfam" id="PF00199">
    <property type="entry name" value="Catalase"/>
    <property type="match status" value="1"/>
</dbReference>
<evidence type="ECO:0000256" key="6">
    <source>
        <dbReference type="ARBA" id="ARBA00022617"/>
    </source>
</evidence>
<evidence type="ECO:0000256" key="10">
    <source>
        <dbReference type="ARBA" id="ARBA00023324"/>
    </source>
</evidence>
<evidence type="ECO:0000256" key="11">
    <source>
        <dbReference type="ARBA" id="ARBA00049254"/>
    </source>
</evidence>
<dbReference type="InterPro" id="IPR002226">
    <property type="entry name" value="Catalase_haem_BS"/>
</dbReference>
<dbReference type="InterPro" id="IPR024711">
    <property type="entry name" value="Catalase_clade1/3"/>
</dbReference>
<evidence type="ECO:0000313" key="18">
    <source>
        <dbReference type="Proteomes" id="UP000276128"/>
    </source>
</evidence>
<dbReference type="OrthoDB" id="9760293at2"/>
<evidence type="ECO:0000256" key="5">
    <source>
        <dbReference type="ARBA" id="ARBA00022559"/>
    </source>
</evidence>
<dbReference type="GO" id="GO:0005737">
    <property type="term" value="C:cytoplasm"/>
    <property type="evidence" value="ECO:0007669"/>
    <property type="project" value="TreeGrafter"/>
</dbReference>
<evidence type="ECO:0000256" key="15">
    <source>
        <dbReference type="SAM" id="MobiDB-lite"/>
    </source>
</evidence>
<dbReference type="GO" id="GO:0042542">
    <property type="term" value="P:response to hydrogen peroxide"/>
    <property type="evidence" value="ECO:0007669"/>
    <property type="project" value="TreeGrafter"/>
</dbReference>
<evidence type="ECO:0000256" key="12">
    <source>
        <dbReference type="PIRSR" id="PIRSR038928-1"/>
    </source>
</evidence>
<accession>A0A3S0A9Z7</accession>
<evidence type="ECO:0000259" key="16">
    <source>
        <dbReference type="SMART" id="SM01060"/>
    </source>
</evidence>
<dbReference type="FunFam" id="2.40.180.10:FF:000002">
    <property type="entry name" value="Catalase"/>
    <property type="match status" value="1"/>
</dbReference>
<keyword evidence="6 13" id="KW-0349">Heme</keyword>
<dbReference type="PRINTS" id="PR00067">
    <property type="entry name" value="CATALASE"/>
</dbReference>
<keyword evidence="7 13" id="KW-0479">Metal-binding</keyword>
<keyword evidence="9 13" id="KW-0408">Iron</keyword>
<evidence type="ECO:0000256" key="13">
    <source>
        <dbReference type="PIRSR" id="PIRSR038928-2"/>
    </source>
</evidence>
<feature type="region of interest" description="Disordered" evidence="15">
    <location>
        <begin position="1"/>
        <end position="28"/>
    </location>
</feature>
<feature type="active site" evidence="12">
    <location>
        <position position="56"/>
    </location>
</feature>
<evidence type="ECO:0000256" key="1">
    <source>
        <dbReference type="ARBA" id="ARBA00001971"/>
    </source>
</evidence>
<evidence type="ECO:0000313" key="17">
    <source>
        <dbReference type="EMBL" id="RTE08129.1"/>
    </source>
</evidence>
<evidence type="ECO:0000256" key="3">
    <source>
        <dbReference type="ARBA" id="ARBA00005329"/>
    </source>
</evidence>
<dbReference type="GO" id="GO:0046872">
    <property type="term" value="F:metal ion binding"/>
    <property type="evidence" value="ECO:0007669"/>
    <property type="project" value="UniProtKB-KW"/>
</dbReference>
<evidence type="ECO:0000256" key="8">
    <source>
        <dbReference type="ARBA" id="ARBA00023002"/>
    </source>
</evidence>
<comment type="cofactor">
    <cofactor evidence="1 13">
        <name>heme</name>
        <dbReference type="ChEBI" id="CHEBI:30413"/>
    </cofactor>
</comment>
<gene>
    <name evidence="17" type="ORF">EJQ19_18720</name>
</gene>
<dbReference type="EMBL" id="RXHU01000056">
    <property type="protein sequence ID" value="RTE08129.1"/>
    <property type="molecule type" value="Genomic_DNA"/>
</dbReference>
<protein>
    <recommendedName>
        <fullName evidence="4 14">Catalase</fullName>
        <ecNumber evidence="4 14">1.11.1.6</ecNumber>
    </recommendedName>
</protein>
<keyword evidence="5 14" id="KW-0575">Peroxidase</keyword>
<dbReference type="PROSITE" id="PS00437">
    <property type="entry name" value="CATALASE_1"/>
    <property type="match status" value="1"/>
</dbReference>
<evidence type="ECO:0000256" key="2">
    <source>
        <dbReference type="ARBA" id="ARBA00002974"/>
    </source>
</evidence>
<sequence>MTHNPNYLTTNQGAPVGDNQNSRTAGQRGPTLLEDYHLLEKLAHFDRERIPERVVHARGAGAFGMFKVENAMNRYTKADFLGEAGKETPVFVRFSTVIHGQGSPETARDPRGFAVKFYTEEGNYDLVGNHLPVFFIRDAMKFPDMVHSLKPAPDTNVQTPDRYWDFMSLSPESTHMLTWVFSDYGTPANYREMNGFGVHAFKWVNAVGNFVYVKYHWKPHQGVRNLNKSEVAEVQGRDFNHATRDLYEAIARGDFPKWDLYVQLLQPEDLDAYDFDPLDPTKIWPEDQLPLHKVGTMTLDRNPQNFFADVEQAAFAPSVLVSGIEPSEDKLLQGRLFSYPDTQRYRLGANYLQIPVNCPYAAVRNNQRDGAMQMKPQVGSVNYEPTRHVDAPKEALAYRESSAPLQGEVVRQRIAKTNDFGQAGETFRSFSEQEQSNLIDNLVGDLATVHEQSKLLAICNFYRADAQFGERLAAGLNVDISPYVRRGGAQDGSHT</sequence>
<dbReference type="SMART" id="SM01060">
    <property type="entry name" value="Catalase"/>
    <property type="match status" value="1"/>
</dbReference>
<dbReference type="PANTHER" id="PTHR11465:SF23">
    <property type="entry name" value="CATALASE-2"/>
    <property type="match status" value="1"/>
</dbReference>
<dbReference type="Pfam" id="PF06628">
    <property type="entry name" value="Catalase-rel"/>
    <property type="match status" value="1"/>
</dbReference>
<evidence type="ECO:0000256" key="9">
    <source>
        <dbReference type="ARBA" id="ARBA00023004"/>
    </source>
</evidence>
<dbReference type="AlphaFoldDB" id="A0A3S0A9Z7"/>
<comment type="function">
    <text evidence="2">Decomposes hydrogen peroxide into water and oxygen; serves to protect cells from the toxic effects of hydrogen peroxide.</text>
</comment>
<dbReference type="InterPro" id="IPR020835">
    <property type="entry name" value="Catalase_sf"/>
</dbReference>
<comment type="similarity">
    <text evidence="3 14">Belongs to the catalase family.</text>
</comment>
<organism evidence="17 18">
    <name type="scientific">Paenibacillus whitsoniae</name>
    <dbReference type="NCBI Taxonomy" id="2496558"/>
    <lineage>
        <taxon>Bacteria</taxon>
        <taxon>Bacillati</taxon>
        <taxon>Bacillota</taxon>
        <taxon>Bacilli</taxon>
        <taxon>Bacillales</taxon>
        <taxon>Paenibacillaceae</taxon>
        <taxon>Paenibacillus</taxon>
    </lineage>
</organism>
<dbReference type="CDD" id="cd08154">
    <property type="entry name" value="catalase_clade_1"/>
    <property type="match status" value="1"/>
</dbReference>
<keyword evidence="10 14" id="KW-0376">Hydrogen peroxide</keyword>
<dbReference type="RefSeq" id="WP_126142766.1">
    <property type="nucleotide sequence ID" value="NZ_RXHU01000056.1"/>
</dbReference>
<feature type="domain" description="Catalase core" evidence="16">
    <location>
        <begin position="9"/>
        <end position="392"/>
    </location>
</feature>
<feature type="active site" evidence="12">
    <location>
        <position position="129"/>
    </location>
</feature>
<dbReference type="PROSITE" id="PS00438">
    <property type="entry name" value="CATALASE_2"/>
    <property type="match status" value="1"/>
</dbReference>
<feature type="binding site" description="axial binding residue" evidence="13">
    <location>
        <position position="339"/>
    </location>
    <ligand>
        <name>heme</name>
        <dbReference type="ChEBI" id="CHEBI:30413"/>
    </ligand>
    <ligandPart>
        <name>Fe</name>
        <dbReference type="ChEBI" id="CHEBI:18248"/>
    </ligandPart>
</feature>
<proteinExistence type="inferred from homology"/>
<dbReference type="GO" id="GO:0004096">
    <property type="term" value="F:catalase activity"/>
    <property type="evidence" value="ECO:0007669"/>
    <property type="project" value="UniProtKB-EC"/>
</dbReference>
<evidence type="ECO:0000256" key="7">
    <source>
        <dbReference type="ARBA" id="ARBA00022723"/>
    </source>
</evidence>
<evidence type="ECO:0000256" key="14">
    <source>
        <dbReference type="RuleBase" id="RU000498"/>
    </source>
</evidence>